<sequence length="242" mass="25656">MTMRAPSSELPIEFDGVTVAAGGVTILDNIALTLAPGAPTVLIGPNGSGKSTLLRVAMGLLAPSRGRITWGGLENVPPHKRAIVFQRPAMLRRSAAANVSFALRAAGVPRAEHARRTGELLRLVGLEALADRAARRLSGGEQQRLALARALARDPAVLFLDEPTASLDPVATKAVEDIIRAVSERNIKVVMATHDFGEARRLAGEVVMLHRGRIVETGAVASFFDAPQTPEARTFLAGELLI</sequence>
<evidence type="ECO:0000256" key="3">
    <source>
        <dbReference type="ARBA" id="ARBA00022741"/>
    </source>
</evidence>
<reference evidence="7 8" key="1">
    <citation type="submission" date="2014-03" db="EMBL/GenBank/DDBJ databases">
        <title>Bradyrhizobium valentinum sp. nov., isolated from effective nodules of Lupinus mariae-josephae, a lupine endemic of basic-lime soils in Eastern Spain.</title>
        <authorList>
            <person name="Duran D."/>
            <person name="Rey L."/>
            <person name="Navarro A."/>
            <person name="Busquets A."/>
            <person name="Imperial J."/>
            <person name="Ruiz-Argueso T."/>
        </authorList>
    </citation>
    <scope>NUCLEOTIDE SEQUENCE [LARGE SCALE GENOMIC DNA]</scope>
    <source>
        <strain evidence="7 8">PAC68</strain>
    </source>
</reference>
<comment type="similarity">
    <text evidence="1">Belongs to the ABC transporter superfamily.</text>
</comment>
<dbReference type="InterPro" id="IPR027417">
    <property type="entry name" value="P-loop_NTPase"/>
</dbReference>
<dbReference type="Gene3D" id="3.40.50.300">
    <property type="entry name" value="P-loop containing nucleotide triphosphate hydrolases"/>
    <property type="match status" value="1"/>
</dbReference>
<keyword evidence="4 7" id="KW-0067">ATP-binding</keyword>
<evidence type="ECO:0000313" key="8">
    <source>
        <dbReference type="Proteomes" id="UP000050863"/>
    </source>
</evidence>
<gene>
    <name evidence="7" type="ORF">CQ12_10320</name>
</gene>
<dbReference type="STRING" id="280332.CQ12_10320"/>
<dbReference type="SMART" id="SM00382">
    <property type="entry name" value="AAA"/>
    <property type="match status" value="1"/>
</dbReference>
<dbReference type="PROSITE" id="PS50893">
    <property type="entry name" value="ABC_TRANSPORTER_2"/>
    <property type="match status" value="1"/>
</dbReference>
<keyword evidence="2" id="KW-0813">Transport</keyword>
<dbReference type="PROSITE" id="PS00211">
    <property type="entry name" value="ABC_TRANSPORTER_1"/>
    <property type="match status" value="1"/>
</dbReference>
<evidence type="ECO:0000259" key="6">
    <source>
        <dbReference type="PROSITE" id="PS50893"/>
    </source>
</evidence>
<organism evidence="7 8">
    <name type="scientific">Bradyrhizobium jicamae</name>
    <dbReference type="NCBI Taxonomy" id="280332"/>
    <lineage>
        <taxon>Bacteria</taxon>
        <taxon>Pseudomonadati</taxon>
        <taxon>Pseudomonadota</taxon>
        <taxon>Alphaproteobacteria</taxon>
        <taxon>Hyphomicrobiales</taxon>
        <taxon>Nitrobacteraceae</taxon>
        <taxon>Bradyrhizobium</taxon>
    </lineage>
</organism>
<evidence type="ECO:0000256" key="1">
    <source>
        <dbReference type="ARBA" id="ARBA00005417"/>
    </source>
</evidence>
<feature type="domain" description="ABC transporter" evidence="6">
    <location>
        <begin position="12"/>
        <end position="236"/>
    </location>
</feature>
<dbReference type="Pfam" id="PF00005">
    <property type="entry name" value="ABC_tran"/>
    <property type="match status" value="1"/>
</dbReference>
<dbReference type="InterPro" id="IPR003439">
    <property type="entry name" value="ABC_transporter-like_ATP-bd"/>
</dbReference>
<protein>
    <submittedName>
        <fullName evidence="7">ABC transporter ATP-binding protein</fullName>
    </submittedName>
</protein>
<dbReference type="Proteomes" id="UP000050863">
    <property type="component" value="Unassembled WGS sequence"/>
</dbReference>
<dbReference type="EMBL" id="LLXZ01000059">
    <property type="protein sequence ID" value="KRR10452.1"/>
    <property type="molecule type" value="Genomic_DNA"/>
</dbReference>
<evidence type="ECO:0000313" key="7">
    <source>
        <dbReference type="EMBL" id="KRR10452.1"/>
    </source>
</evidence>
<dbReference type="PANTHER" id="PTHR42781:SF4">
    <property type="entry name" value="SPERMIDINE_PUTRESCINE IMPORT ATP-BINDING PROTEIN POTA"/>
    <property type="match status" value="1"/>
</dbReference>
<dbReference type="GO" id="GO:0016887">
    <property type="term" value="F:ATP hydrolysis activity"/>
    <property type="evidence" value="ECO:0007669"/>
    <property type="project" value="InterPro"/>
</dbReference>
<evidence type="ECO:0000256" key="2">
    <source>
        <dbReference type="ARBA" id="ARBA00022448"/>
    </source>
</evidence>
<name>A0A0R3LRM5_9BRAD</name>
<dbReference type="SUPFAM" id="SSF52540">
    <property type="entry name" value="P-loop containing nucleoside triphosphate hydrolases"/>
    <property type="match status" value="1"/>
</dbReference>
<proteinExistence type="inferred from homology"/>
<keyword evidence="3" id="KW-0547">Nucleotide-binding</keyword>
<keyword evidence="8" id="KW-1185">Reference proteome</keyword>
<dbReference type="PANTHER" id="PTHR42781">
    <property type="entry name" value="SPERMIDINE/PUTRESCINE IMPORT ATP-BINDING PROTEIN POTA"/>
    <property type="match status" value="1"/>
</dbReference>
<accession>A0A0R3LRM5</accession>
<comment type="function">
    <text evidence="5">Involved in beta-(1--&gt;2)glucan export. Transmembrane domains (TMD) form a pore in the inner membrane and the ATP-binding domain (NBD) is responsible for energy generation.</text>
</comment>
<dbReference type="InterPro" id="IPR050093">
    <property type="entry name" value="ABC_SmlMolc_Importer"/>
</dbReference>
<dbReference type="AlphaFoldDB" id="A0A0R3LRM5"/>
<comment type="caution">
    <text evidence="7">The sequence shown here is derived from an EMBL/GenBank/DDBJ whole genome shotgun (WGS) entry which is preliminary data.</text>
</comment>
<dbReference type="InterPro" id="IPR003593">
    <property type="entry name" value="AAA+_ATPase"/>
</dbReference>
<dbReference type="InterPro" id="IPR017871">
    <property type="entry name" value="ABC_transporter-like_CS"/>
</dbReference>
<evidence type="ECO:0000256" key="4">
    <source>
        <dbReference type="ARBA" id="ARBA00022840"/>
    </source>
</evidence>
<evidence type="ECO:0000256" key="5">
    <source>
        <dbReference type="ARBA" id="ARBA00024722"/>
    </source>
</evidence>
<dbReference type="GO" id="GO:0005524">
    <property type="term" value="F:ATP binding"/>
    <property type="evidence" value="ECO:0007669"/>
    <property type="project" value="UniProtKB-KW"/>
</dbReference>